<feature type="transmembrane region" description="Helical" evidence="1">
    <location>
        <begin position="40"/>
        <end position="58"/>
    </location>
</feature>
<dbReference type="EMBL" id="CP033969">
    <property type="protein sequence ID" value="AZG14603.1"/>
    <property type="molecule type" value="Genomic_DNA"/>
</dbReference>
<organism evidence="2 3">
    <name type="scientific">Cupriavidus pauculus</name>
    <dbReference type="NCBI Taxonomy" id="82633"/>
    <lineage>
        <taxon>Bacteria</taxon>
        <taxon>Pseudomonadati</taxon>
        <taxon>Pseudomonadota</taxon>
        <taxon>Betaproteobacteria</taxon>
        <taxon>Burkholderiales</taxon>
        <taxon>Burkholderiaceae</taxon>
        <taxon>Cupriavidus</taxon>
    </lineage>
</organism>
<name>A0A3G8H226_9BURK</name>
<proteinExistence type="predicted"/>
<keyword evidence="1" id="KW-0812">Transmembrane</keyword>
<protein>
    <submittedName>
        <fullName evidence="2">Uncharacterized protein</fullName>
    </submittedName>
</protein>
<reference evidence="3" key="1">
    <citation type="submission" date="2018-11" db="EMBL/GenBank/DDBJ databases">
        <title>FDA dAtabase for Regulatory Grade micrObial Sequences (FDA-ARGOS): Supporting development and validation of Infectious Disease Dx tests.</title>
        <authorList>
            <person name="Goldberg B."/>
            <person name="Campos J."/>
            <person name="Tallon L."/>
            <person name="Sadzewicz L."/>
            <person name="Zhao X."/>
            <person name="Vavikolanu K."/>
            <person name="Mehta A."/>
            <person name="Aluvathingal J."/>
            <person name="Nadendla S."/>
            <person name="Geyer C."/>
            <person name="Nandy P."/>
            <person name="Yan Y."/>
            <person name="Sichtig H."/>
        </authorList>
    </citation>
    <scope>NUCLEOTIDE SEQUENCE [LARGE SCALE GENOMIC DNA]</scope>
    <source>
        <strain evidence="3">FDAARGOS_614</strain>
    </source>
</reference>
<evidence type="ECO:0000313" key="2">
    <source>
        <dbReference type="EMBL" id="AZG14603.1"/>
    </source>
</evidence>
<accession>A0A3G8H226</accession>
<dbReference type="AlphaFoldDB" id="A0A3G8H226"/>
<keyword evidence="1" id="KW-1133">Transmembrane helix</keyword>
<dbReference type="Proteomes" id="UP000270411">
    <property type="component" value="Chromosome 1"/>
</dbReference>
<feature type="transmembrane region" description="Helical" evidence="1">
    <location>
        <begin position="13"/>
        <end position="33"/>
    </location>
</feature>
<dbReference type="RefSeq" id="WP_124684360.1">
    <property type="nucleotide sequence ID" value="NZ_CP033969.1"/>
</dbReference>
<sequence length="59" mass="6542">MARHLVEDTYAEYFWPVVAYLCAALVAAAALVWPRIRHRTRIAAAAPFLLLTVAGFLLA</sequence>
<keyword evidence="1" id="KW-0472">Membrane</keyword>
<evidence type="ECO:0000313" key="3">
    <source>
        <dbReference type="Proteomes" id="UP000270411"/>
    </source>
</evidence>
<evidence type="ECO:0000256" key="1">
    <source>
        <dbReference type="SAM" id="Phobius"/>
    </source>
</evidence>
<dbReference type="KEGG" id="cpau:EHF44_14805"/>
<gene>
    <name evidence="2" type="ORF">EHF44_14805</name>
</gene>